<comment type="caution">
    <text evidence="3">The sequence shown here is derived from an EMBL/GenBank/DDBJ whole genome shotgun (WGS) entry which is preliminary data.</text>
</comment>
<dbReference type="InterPro" id="IPR056490">
    <property type="entry name" value="Rcc01698_C"/>
</dbReference>
<evidence type="ECO:0008006" key="5">
    <source>
        <dbReference type="Google" id="ProtNLM"/>
    </source>
</evidence>
<accession>A0A840HUU4</accession>
<dbReference type="Proteomes" id="UP000575068">
    <property type="component" value="Unassembled WGS sequence"/>
</dbReference>
<sequence length="468" mass="48974">MERIWADGNLLRGRAGDFKSEVGGFRLFAGDPDQPAAQLVASAEGVAFTPSYRGMAYALFEDMQLGDYGNRIPSLTFEVVADEGLVEVADIGAELSGGLLNGAGDDAVGGYAASGPSVADAMEPLINAYGMRVRPSADGLTLDSTVAAVSEIGSHSLAKRVNGENVVPMTSVKQAAALVPHSLSIRHYDVGRDYQAGLQRASRPGAGRQQAQIDLPAVISAHQAKRLAVARTAMLWKGRTSLEVICGWRELARAPGGVISVNDVPGLWAIEALQWEKMAVKLSLRQISAGTSISVDASSGSVVRQADAPHGPTRILLADLPNLGDSAATVPAVVAAAAGASTGWRWASLSVEEGDEIVGIGQTAAPAVLGTSLSVPAAVGAVLFDDVTALDVELLAPDMVLAGASDDALLRGANLCLLGQELLQFGRAVRLGPRQYRLSRLLRGRRGTEWAIAMHGIGEDFLLMRRTR</sequence>
<evidence type="ECO:0000313" key="4">
    <source>
        <dbReference type="Proteomes" id="UP000575068"/>
    </source>
</evidence>
<proteinExistence type="predicted"/>
<feature type="domain" description="Tip attachment protein J" evidence="1">
    <location>
        <begin position="116"/>
        <end position="273"/>
    </location>
</feature>
<dbReference type="EMBL" id="JACHOV010000007">
    <property type="protein sequence ID" value="MBB4641723.1"/>
    <property type="molecule type" value="Genomic_DNA"/>
</dbReference>
<feature type="domain" description="Rcc01698-like C-terminal" evidence="2">
    <location>
        <begin position="367"/>
        <end position="461"/>
    </location>
</feature>
<name>A0A840HUU4_9SPHN</name>
<dbReference type="AlphaFoldDB" id="A0A840HUU4"/>
<organism evidence="3 4">
    <name type="scientific">Rhizorhapis suberifaciens</name>
    <name type="common">corky root of lettuce</name>
    <dbReference type="NCBI Taxonomy" id="13656"/>
    <lineage>
        <taxon>Bacteria</taxon>
        <taxon>Pseudomonadati</taxon>
        <taxon>Pseudomonadota</taxon>
        <taxon>Alphaproteobacteria</taxon>
        <taxon>Sphingomonadales</taxon>
        <taxon>Sphingomonadaceae</taxon>
        <taxon>Rhizorhapis</taxon>
    </lineage>
</organism>
<dbReference type="RefSeq" id="WP_322790356.1">
    <property type="nucleotide sequence ID" value="NZ_JACHOV010000007.1"/>
</dbReference>
<gene>
    <name evidence="3" type="ORF">HNQ99_002036</name>
</gene>
<evidence type="ECO:0000313" key="3">
    <source>
        <dbReference type="EMBL" id="MBB4641723.1"/>
    </source>
</evidence>
<dbReference type="Pfam" id="PF23666">
    <property type="entry name" value="Rcc01698_C"/>
    <property type="match status" value="1"/>
</dbReference>
<dbReference type="Pfam" id="PF13550">
    <property type="entry name" value="Phage-tail_3"/>
    <property type="match status" value="1"/>
</dbReference>
<dbReference type="InterPro" id="IPR032876">
    <property type="entry name" value="J_dom"/>
</dbReference>
<evidence type="ECO:0000259" key="2">
    <source>
        <dbReference type="Pfam" id="PF23666"/>
    </source>
</evidence>
<evidence type="ECO:0000259" key="1">
    <source>
        <dbReference type="Pfam" id="PF13550"/>
    </source>
</evidence>
<protein>
    <recommendedName>
        <fullName evidence="5">Tip attachment protein J domain-containing protein</fullName>
    </recommendedName>
</protein>
<reference evidence="3 4" key="1">
    <citation type="submission" date="2020-08" db="EMBL/GenBank/DDBJ databases">
        <title>Genomic Encyclopedia of Type Strains, Phase IV (KMG-IV): sequencing the most valuable type-strain genomes for metagenomic binning, comparative biology and taxonomic classification.</title>
        <authorList>
            <person name="Goeker M."/>
        </authorList>
    </citation>
    <scope>NUCLEOTIDE SEQUENCE [LARGE SCALE GENOMIC DNA]</scope>
    <source>
        <strain evidence="3 4">DSM 7465</strain>
    </source>
</reference>
<keyword evidence="4" id="KW-1185">Reference proteome</keyword>